<feature type="region of interest" description="Disordered" evidence="1">
    <location>
        <begin position="93"/>
        <end position="131"/>
    </location>
</feature>
<comment type="caution">
    <text evidence="2">The sequence shown here is derived from an EMBL/GenBank/DDBJ whole genome shotgun (WGS) entry which is preliminary data.</text>
</comment>
<protein>
    <submittedName>
        <fullName evidence="2">Uncharacterized protein</fullName>
    </submittedName>
</protein>
<feature type="compositionally biased region" description="Basic and acidic residues" evidence="1">
    <location>
        <begin position="93"/>
        <end position="105"/>
    </location>
</feature>
<accession>A0A2B7XLM0</accession>
<evidence type="ECO:0000313" key="2">
    <source>
        <dbReference type="EMBL" id="PGH09845.1"/>
    </source>
</evidence>
<evidence type="ECO:0000313" key="3">
    <source>
        <dbReference type="Proteomes" id="UP000224080"/>
    </source>
</evidence>
<reference evidence="2 3" key="1">
    <citation type="submission" date="2017-10" db="EMBL/GenBank/DDBJ databases">
        <title>Comparative genomics in systemic dimorphic fungi from Ajellomycetaceae.</title>
        <authorList>
            <person name="Munoz J.F."/>
            <person name="Mcewen J.G."/>
            <person name="Clay O.K."/>
            <person name="Cuomo C.A."/>
        </authorList>
    </citation>
    <scope>NUCLEOTIDE SEQUENCE [LARGE SCALE GENOMIC DNA]</scope>
    <source>
        <strain evidence="2 3">UAMH130</strain>
    </source>
</reference>
<keyword evidence="3" id="KW-1185">Reference proteome</keyword>
<feature type="compositionally biased region" description="Polar residues" evidence="1">
    <location>
        <begin position="106"/>
        <end position="121"/>
    </location>
</feature>
<dbReference type="AlphaFoldDB" id="A0A2B7XLM0"/>
<organism evidence="2 3">
    <name type="scientific">Blastomyces parvus</name>
    <dbReference type="NCBI Taxonomy" id="2060905"/>
    <lineage>
        <taxon>Eukaryota</taxon>
        <taxon>Fungi</taxon>
        <taxon>Dikarya</taxon>
        <taxon>Ascomycota</taxon>
        <taxon>Pezizomycotina</taxon>
        <taxon>Eurotiomycetes</taxon>
        <taxon>Eurotiomycetidae</taxon>
        <taxon>Onygenales</taxon>
        <taxon>Ajellomycetaceae</taxon>
        <taxon>Blastomyces</taxon>
    </lineage>
</organism>
<dbReference type="Proteomes" id="UP000224080">
    <property type="component" value="Unassembled WGS sequence"/>
</dbReference>
<proteinExistence type="predicted"/>
<dbReference type="OrthoDB" id="4181273at2759"/>
<evidence type="ECO:0000256" key="1">
    <source>
        <dbReference type="SAM" id="MobiDB-lite"/>
    </source>
</evidence>
<dbReference type="EMBL" id="PDNC01000003">
    <property type="protein sequence ID" value="PGH09845.1"/>
    <property type="molecule type" value="Genomic_DNA"/>
</dbReference>
<gene>
    <name evidence="2" type="ORF">GX51_00532</name>
</gene>
<feature type="region of interest" description="Disordered" evidence="1">
    <location>
        <begin position="232"/>
        <end position="252"/>
    </location>
</feature>
<sequence length="292" mass="32950">MRSCLRSKGQICLADRVKYGRRLRCLGRKASERSSIPPRRHTVNIEYLNSPYTPGARIEIVEIATASAATLPDIKKNEGICAKLKRHVRHLFQRKDVATRDHPGDETNTVHQPSRSPNDPQIPTPSEKPNRRPGFAFLRKFFKSQTTTNFQRFTSSTSLDLAEQHLLCQNSHTNIPRYGIEISRIGPFITCQPFDPSIVSTADLDLKDWASLTAFRKSRLTGAKQTVACQMSPSAIRTGSGNSDSARRNRNRDIQSPRCNILKWLEEIQEPPCLRRVAAVENLRAFQASQST</sequence>
<name>A0A2B7XLM0_9EURO</name>